<keyword evidence="5" id="KW-0949">S-adenosyl-L-methionine</keyword>
<sequence length="265" mass="29658">MSAMRGKQKKLGQCFLVDESVTHRIVTEASVGSGAKILEIGPGKGILTRALLDAGFTVHAIELDRLLYDYLKKEFAGDDRLTLERCNALKFDYRSITAPYHVISNLPYSVSVPIINKLLENLDVVASMTLMTQAEVAKRLTAQPGDSLYGSLSVHTAYYCKTELLFNVPPDVFRPKPKVESSVIRLTPLKNPPIETDSADEFFRFVKSSFLHRRKTLKNNISQMWHSVEAFYSACELAGIAPTIRPEEISIQEFGALFSDLVRKN</sequence>
<dbReference type="Gene3D" id="3.40.50.150">
    <property type="entry name" value="Vaccinia Virus protein VP39"/>
    <property type="match status" value="1"/>
</dbReference>
<evidence type="ECO:0000259" key="7">
    <source>
        <dbReference type="SMART" id="SM00650"/>
    </source>
</evidence>
<keyword evidence="3 8" id="KW-0489">Methyltransferase</keyword>
<dbReference type="PANTHER" id="PTHR11727">
    <property type="entry name" value="DIMETHYLADENOSINE TRANSFERASE"/>
    <property type="match status" value="1"/>
</dbReference>
<dbReference type="PANTHER" id="PTHR11727:SF7">
    <property type="entry name" value="DIMETHYLADENOSINE TRANSFERASE-RELATED"/>
    <property type="match status" value="1"/>
</dbReference>
<organism evidence="8">
    <name type="scientific">hydrothermal vent metagenome</name>
    <dbReference type="NCBI Taxonomy" id="652676"/>
    <lineage>
        <taxon>unclassified sequences</taxon>
        <taxon>metagenomes</taxon>
        <taxon>ecological metagenomes</taxon>
    </lineage>
</organism>
<evidence type="ECO:0000256" key="2">
    <source>
        <dbReference type="ARBA" id="ARBA00022552"/>
    </source>
</evidence>
<dbReference type="AlphaFoldDB" id="A0A3B1CK07"/>
<keyword evidence="6" id="KW-0694">RNA-binding</keyword>
<dbReference type="InterPro" id="IPR020598">
    <property type="entry name" value="rRNA_Ade_methylase_Trfase_N"/>
</dbReference>
<dbReference type="GO" id="GO:0052908">
    <property type="term" value="F:16S rRNA (adenine(1518)-N(6)/adenine(1519)-N(6))-dimethyltransferase activity"/>
    <property type="evidence" value="ECO:0007669"/>
    <property type="project" value="UniProtKB-EC"/>
</dbReference>
<protein>
    <submittedName>
        <fullName evidence="8">SSU rRNA (Adenine(1518)-N(6)/adenine(1519)-N(6))-dimethyltransferase</fullName>
        <ecNumber evidence="8">2.1.1.182</ecNumber>
    </submittedName>
</protein>
<name>A0A3B1CK07_9ZZZZ</name>
<dbReference type="HAMAP" id="MF_00607">
    <property type="entry name" value="16SrRNA_methyltr_A"/>
    <property type="match status" value="1"/>
</dbReference>
<dbReference type="InterPro" id="IPR001737">
    <property type="entry name" value="KsgA/Erm"/>
</dbReference>
<dbReference type="NCBIfam" id="TIGR00755">
    <property type="entry name" value="ksgA"/>
    <property type="match status" value="1"/>
</dbReference>
<evidence type="ECO:0000256" key="1">
    <source>
        <dbReference type="ARBA" id="ARBA00022490"/>
    </source>
</evidence>
<dbReference type="PROSITE" id="PS01131">
    <property type="entry name" value="RRNA_A_DIMETH"/>
    <property type="match status" value="1"/>
</dbReference>
<evidence type="ECO:0000256" key="6">
    <source>
        <dbReference type="ARBA" id="ARBA00022884"/>
    </source>
</evidence>
<keyword evidence="1" id="KW-0963">Cytoplasm</keyword>
<gene>
    <name evidence="8" type="ORF">MNBD_NITROSPINAE01-129</name>
</gene>
<dbReference type="EMBL" id="UOGC01000164">
    <property type="protein sequence ID" value="VAX24324.1"/>
    <property type="molecule type" value="Genomic_DNA"/>
</dbReference>
<dbReference type="InterPro" id="IPR011530">
    <property type="entry name" value="rRNA_adenine_dimethylase"/>
</dbReference>
<dbReference type="SMART" id="SM00650">
    <property type="entry name" value="rADc"/>
    <property type="match status" value="1"/>
</dbReference>
<dbReference type="CDD" id="cd02440">
    <property type="entry name" value="AdoMet_MTases"/>
    <property type="match status" value="1"/>
</dbReference>
<proteinExistence type="inferred from homology"/>
<dbReference type="GO" id="GO:0005829">
    <property type="term" value="C:cytosol"/>
    <property type="evidence" value="ECO:0007669"/>
    <property type="project" value="TreeGrafter"/>
</dbReference>
<accession>A0A3B1CK07</accession>
<evidence type="ECO:0000256" key="4">
    <source>
        <dbReference type="ARBA" id="ARBA00022679"/>
    </source>
</evidence>
<keyword evidence="4 8" id="KW-0808">Transferase</keyword>
<evidence type="ECO:0000313" key="8">
    <source>
        <dbReference type="EMBL" id="VAX24324.1"/>
    </source>
</evidence>
<keyword evidence="2" id="KW-0698">rRNA processing</keyword>
<dbReference type="InterPro" id="IPR020596">
    <property type="entry name" value="rRNA_Ade_Mease_Trfase_CS"/>
</dbReference>
<dbReference type="SUPFAM" id="SSF53335">
    <property type="entry name" value="S-adenosyl-L-methionine-dependent methyltransferases"/>
    <property type="match status" value="1"/>
</dbReference>
<evidence type="ECO:0000256" key="5">
    <source>
        <dbReference type="ARBA" id="ARBA00022691"/>
    </source>
</evidence>
<dbReference type="PROSITE" id="PS51689">
    <property type="entry name" value="SAM_RNA_A_N6_MT"/>
    <property type="match status" value="1"/>
</dbReference>
<dbReference type="InterPro" id="IPR029063">
    <property type="entry name" value="SAM-dependent_MTases_sf"/>
</dbReference>
<dbReference type="Pfam" id="PF00398">
    <property type="entry name" value="RrnaAD"/>
    <property type="match status" value="1"/>
</dbReference>
<reference evidence="8" key="1">
    <citation type="submission" date="2018-06" db="EMBL/GenBank/DDBJ databases">
        <authorList>
            <person name="Zhirakovskaya E."/>
        </authorList>
    </citation>
    <scope>NUCLEOTIDE SEQUENCE</scope>
</reference>
<dbReference type="InterPro" id="IPR023165">
    <property type="entry name" value="rRNA_Ade_diMease-like_C"/>
</dbReference>
<dbReference type="GO" id="GO:0003723">
    <property type="term" value="F:RNA binding"/>
    <property type="evidence" value="ECO:0007669"/>
    <property type="project" value="UniProtKB-KW"/>
</dbReference>
<evidence type="ECO:0000256" key="3">
    <source>
        <dbReference type="ARBA" id="ARBA00022603"/>
    </source>
</evidence>
<dbReference type="Gene3D" id="1.10.8.100">
    <property type="entry name" value="Ribosomal RNA adenine dimethylase-like, domain 2"/>
    <property type="match status" value="1"/>
</dbReference>
<dbReference type="EC" id="2.1.1.182" evidence="8"/>
<feature type="domain" description="Ribosomal RNA adenine methylase transferase N-terminal" evidence="7">
    <location>
        <begin position="21"/>
        <end position="190"/>
    </location>
</feature>